<reference evidence="2" key="2">
    <citation type="submission" date="2025-08" db="UniProtKB">
        <authorList>
            <consortium name="Ensembl"/>
        </authorList>
    </citation>
    <scope>IDENTIFICATION</scope>
</reference>
<name>A0A8I5N0A0_PAPAN</name>
<gene>
    <name evidence="2" type="primary">FOLH1</name>
</gene>
<dbReference type="PANTHER" id="PTHR46254:SF3">
    <property type="entry name" value="SECRETED PROTEIN"/>
    <property type="match status" value="1"/>
</dbReference>
<sequence>MWNLLHETDSAVATARRPRWLCAGALVLAGGFFLLGFLFGWFIKSSSEATNITPKHNMKAFLDDLKAENIKKFLHFALVAQAGVQWRDLSKLQPLSPRFKQFSCLSLLSSWDYRHVPPHPANFVFLVETGFLHVGQAGLKLSTSGDLPASASQSAGITSVSLCTQPRILVFFKA</sequence>
<keyword evidence="1" id="KW-0812">Transmembrane</keyword>
<dbReference type="PRINTS" id="PR02045">
    <property type="entry name" value="F138DOMAIN"/>
</dbReference>
<evidence type="ECO:0000256" key="1">
    <source>
        <dbReference type="SAM" id="Phobius"/>
    </source>
</evidence>
<proteinExistence type="predicted"/>
<keyword evidence="1" id="KW-0472">Membrane</keyword>
<dbReference type="Ensembl" id="ENSPANT00000071126.1">
    <property type="protein sequence ID" value="ENSPANP00000048668.1"/>
    <property type="gene ID" value="ENSPANG00000034012.2"/>
</dbReference>
<evidence type="ECO:0000313" key="2">
    <source>
        <dbReference type="Ensembl" id="ENSPANP00000048668.1"/>
    </source>
</evidence>
<feature type="transmembrane region" description="Helical" evidence="1">
    <location>
        <begin position="20"/>
        <end position="43"/>
    </location>
</feature>
<evidence type="ECO:0000313" key="3">
    <source>
        <dbReference type="Proteomes" id="UP000028761"/>
    </source>
</evidence>
<organism evidence="2 3">
    <name type="scientific">Papio anubis</name>
    <name type="common">Olive baboon</name>
    <dbReference type="NCBI Taxonomy" id="9555"/>
    <lineage>
        <taxon>Eukaryota</taxon>
        <taxon>Metazoa</taxon>
        <taxon>Chordata</taxon>
        <taxon>Craniata</taxon>
        <taxon>Vertebrata</taxon>
        <taxon>Euteleostomi</taxon>
        <taxon>Mammalia</taxon>
        <taxon>Eutheria</taxon>
        <taxon>Euarchontoglires</taxon>
        <taxon>Primates</taxon>
        <taxon>Haplorrhini</taxon>
        <taxon>Catarrhini</taxon>
        <taxon>Cercopithecidae</taxon>
        <taxon>Cercopithecinae</taxon>
        <taxon>Papio</taxon>
    </lineage>
</organism>
<dbReference type="PANTHER" id="PTHR46254">
    <property type="entry name" value="PROTEIN GVQW1-RELATED"/>
    <property type="match status" value="1"/>
</dbReference>
<dbReference type="Proteomes" id="UP000028761">
    <property type="component" value="Chromosome 12"/>
</dbReference>
<keyword evidence="1" id="KW-1133">Transmembrane helix</keyword>
<dbReference type="AlphaFoldDB" id="A0A8I5N0A0"/>
<reference evidence="2 3" key="1">
    <citation type="submission" date="2012-03" db="EMBL/GenBank/DDBJ databases">
        <title>Whole Genome Assembly of Papio anubis.</title>
        <authorList>
            <person name="Liu Y.L."/>
            <person name="Abraham K.A."/>
            <person name="Akbar H.A."/>
            <person name="Ali S.A."/>
            <person name="Anosike U.A."/>
            <person name="Aqrawi P.A."/>
            <person name="Arias F.A."/>
            <person name="Attaway T.A."/>
            <person name="Awwad R.A."/>
            <person name="Babu C.B."/>
            <person name="Bandaranaike D.B."/>
            <person name="Battles P.B."/>
            <person name="Bell A.B."/>
            <person name="Beltran B.B."/>
            <person name="Berhane-Mersha D.B."/>
            <person name="Bess C.B."/>
            <person name="Bickham C.B."/>
            <person name="Bolden T.B."/>
            <person name="Carter K.C."/>
            <person name="Chau D.C."/>
            <person name="Chavez A.C."/>
            <person name="Clerc-Blankenburg K.C."/>
            <person name="Coyle M.C."/>
            <person name="Dao M.D."/>
            <person name="Davila M.L.D."/>
            <person name="Davy-Carroll L.D."/>
            <person name="Denson S.D."/>
            <person name="Dinh H.D."/>
            <person name="Fernandez S.F."/>
            <person name="Fernando P.F."/>
            <person name="Forbes L.F."/>
            <person name="Francis C.F."/>
            <person name="Francisco L.F."/>
            <person name="Fu Q.F."/>
            <person name="Garcia-Iii R.G."/>
            <person name="Garrett T.G."/>
            <person name="Gross S.G."/>
            <person name="Gubbala S.G."/>
            <person name="Hirani K.H."/>
            <person name="Hogues M.H."/>
            <person name="Hollins B.H."/>
            <person name="Jackson L.J."/>
            <person name="Javaid M.J."/>
            <person name="Jhangiani S.J."/>
            <person name="Johnson A.J."/>
            <person name="Johnson B.J."/>
            <person name="Jones J.J."/>
            <person name="Joshi V.J."/>
            <person name="Kalu J.K."/>
            <person name="Khan N.K."/>
            <person name="Korchina V.K."/>
            <person name="Kovar C.K."/>
            <person name="Lago L.L."/>
            <person name="Lara F.L."/>
            <person name="Le T.-K.L."/>
            <person name="Lee S.L."/>
            <person name="Legall-Iii F.L."/>
            <person name="Lemon S.L."/>
            <person name="Liu J.L."/>
            <person name="Liu Y.-S.L."/>
            <person name="Liyanage D.L."/>
            <person name="Lopez J.L."/>
            <person name="Lorensuhewa L.L."/>
            <person name="Mata R.M."/>
            <person name="Mathew T.M."/>
            <person name="Mercado C.M."/>
            <person name="Mercado I.M."/>
            <person name="Morales K.M."/>
            <person name="Morgan M.M."/>
            <person name="Munidasa M.M."/>
            <person name="Ngo D.N."/>
            <person name="Nguyen L.N."/>
            <person name="Nguyen T.N."/>
            <person name="Nguyen N.N."/>
            <person name="Obregon M.O."/>
            <person name="Okwuonu G.O."/>
            <person name="Ongeri F.O."/>
            <person name="Onwere C.O."/>
            <person name="Osifeso I.O."/>
            <person name="Parra A.P."/>
            <person name="Patil S.P."/>
            <person name="Perez A.P."/>
            <person name="Perez Y.P."/>
            <person name="Pham C.P."/>
            <person name="Pu L.-L.P."/>
            <person name="Puazo M.P."/>
            <person name="Quiroz J.Q."/>
            <person name="Rouhana J.R."/>
            <person name="Ruiz M.R."/>
            <person name="Ruiz S.-J.R."/>
            <person name="Saada N.S."/>
            <person name="Santibanez J.S."/>
            <person name="Scheel M.S."/>
            <person name="Schneider B.S."/>
            <person name="Simmons D.S."/>
            <person name="Sisson I.S."/>
            <person name="Tang L.-Y.T."/>
            <person name="Thornton R.T."/>
            <person name="Tisius J.T."/>
            <person name="Toledanes G.T."/>
            <person name="Trejos Z.T."/>
            <person name="Usmani K.U."/>
            <person name="Varghese R.V."/>
            <person name="Vattathil S.V."/>
            <person name="Vee V.V."/>
            <person name="Walker D.W."/>
            <person name="Weissenberger G.W."/>
            <person name="White C.W."/>
            <person name="Williams A.W."/>
            <person name="Woodworth J.W."/>
            <person name="Wright R.W."/>
            <person name="Zhu Y.Z."/>
            <person name="Han Y.H."/>
            <person name="Newsham I.N."/>
            <person name="Nazareth L.N."/>
            <person name="Worley K.W."/>
            <person name="Muzny D.M."/>
            <person name="Rogers J.R."/>
            <person name="Gibbs R.G."/>
        </authorList>
    </citation>
    <scope>NUCLEOTIDE SEQUENCE [LARGE SCALE GENOMIC DNA]</scope>
</reference>
<reference evidence="2" key="3">
    <citation type="submission" date="2025-09" db="UniProtKB">
        <authorList>
            <consortium name="Ensembl"/>
        </authorList>
    </citation>
    <scope>IDENTIFICATION</scope>
</reference>
<dbReference type="GeneTree" id="ENSGT01030000234598"/>
<keyword evidence="3" id="KW-1185">Reference proteome</keyword>
<accession>A0A8I5N0A0</accession>
<protein>
    <submittedName>
        <fullName evidence="2">Folate hydrolase 1</fullName>
    </submittedName>
</protein>